<evidence type="ECO:0008006" key="4">
    <source>
        <dbReference type="Google" id="ProtNLM"/>
    </source>
</evidence>
<feature type="transmembrane region" description="Helical" evidence="1">
    <location>
        <begin position="40"/>
        <end position="56"/>
    </location>
</feature>
<gene>
    <name evidence="2" type="ORF">J2X05_001630</name>
</gene>
<keyword evidence="3" id="KW-1185">Reference proteome</keyword>
<dbReference type="Proteomes" id="UP001253595">
    <property type="component" value="Unassembled WGS sequence"/>
</dbReference>
<evidence type="ECO:0000256" key="1">
    <source>
        <dbReference type="SAM" id="Phobius"/>
    </source>
</evidence>
<organism evidence="2 3">
    <name type="scientific">Cellvibrio fibrivorans</name>
    <dbReference type="NCBI Taxonomy" id="126350"/>
    <lineage>
        <taxon>Bacteria</taxon>
        <taxon>Pseudomonadati</taxon>
        <taxon>Pseudomonadota</taxon>
        <taxon>Gammaproteobacteria</taxon>
        <taxon>Cellvibrionales</taxon>
        <taxon>Cellvibrionaceae</taxon>
        <taxon>Cellvibrio</taxon>
    </lineage>
</organism>
<comment type="caution">
    <text evidence="2">The sequence shown here is derived from an EMBL/GenBank/DDBJ whole genome shotgun (WGS) entry which is preliminary data.</text>
</comment>
<accession>A0ABU1UWR0</accession>
<feature type="transmembrane region" description="Helical" evidence="1">
    <location>
        <begin position="62"/>
        <end position="82"/>
    </location>
</feature>
<keyword evidence="1" id="KW-0812">Transmembrane</keyword>
<keyword evidence="1" id="KW-1133">Transmembrane helix</keyword>
<proteinExistence type="predicted"/>
<evidence type="ECO:0000313" key="2">
    <source>
        <dbReference type="EMBL" id="MDR7089624.1"/>
    </source>
</evidence>
<protein>
    <recommendedName>
        <fullName evidence="4">DUF3426 domain-containing protein</fullName>
    </recommendedName>
</protein>
<sequence>MNRMKFGVCPCCRSRNLKKIQGEQFTCLDCAAPLRFTWNWLHWASIIAYILLSHYLDEVPVTIRFSILAVVLVVLLILYFRLRQFHLDEFKLDEELTAAKSELYQIDRFVGGKIGVIDFINEVDELKKTYAKEPAIRSLVQDHFNRVGGLSIEEQALSFTSIHPYVDLKKIALQQQHETRKRFERLNAYKLQI</sequence>
<keyword evidence="1" id="KW-0472">Membrane</keyword>
<dbReference type="EMBL" id="JAVDVX010000002">
    <property type="protein sequence ID" value="MDR7089624.1"/>
    <property type="molecule type" value="Genomic_DNA"/>
</dbReference>
<evidence type="ECO:0000313" key="3">
    <source>
        <dbReference type="Proteomes" id="UP001253595"/>
    </source>
</evidence>
<name>A0ABU1UWR0_9GAMM</name>
<dbReference type="RefSeq" id="WP_310071014.1">
    <property type="nucleotide sequence ID" value="NZ_JAVDVX010000002.1"/>
</dbReference>
<reference evidence="2 3" key="1">
    <citation type="submission" date="2023-07" db="EMBL/GenBank/DDBJ databases">
        <title>Sorghum-associated microbial communities from plants grown in Nebraska, USA.</title>
        <authorList>
            <person name="Schachtman D."/>
        </authorList>
    </citation>
    <scope>NUCLEOTIDE SEQUENCE [LARGE SCALE GENOMIC DNA]</scope>
    <source>
        <strain evidence="2 3">BE190</strain>
    </source>
</reference>